<evidence type="ECO:0000313" key="7">
    <source>
        <dbReference type="EMBL" id="KAF2205184.1"/>
    </source>
</evidence>
<feature type="short sequence motif" description="GXGXXG" evidence="4">
    <location>
        <begin position="421"/>
        <end position="426"/>
    </location>
</feature>
<dbReference type="PANTHER" id="PTHR24185:SF1">
    <property type="entry name" value="CALCIUM-INDEPENDENT PHOSPHOLIPASE A2-GAMMA"/>
    <property type="match status" value="1"/>
</dbReference>
<dbReference type="OrthoDB" id="1658288at2759"/>
<dbReference type="Proteomes" id="UP000799536">
    <property type="component" value="Unassembled WGS sequence"/>
</dbReference>
<dbReference type="PANTHER" id="PTHR24185">
    <property type="entry name" value="CALCIUM-INDEPENDENT PHOSPHOLIPASE A2-GAMMA"/>
    <property type="match status" value="1"/>
</dbReference>
<feature type="short sequence motif" description="GXSXG" evidence="4">
    <location>
        <begin position="459"/>
        <end position="463"/>
    </location>
</feature>
<accession>A0A9P4JVH6</accession>
<feature type="region of interest" description="Disordered" evidence="5">
    <location>
        <begin position="160"/>
        <end position="276"/>
    </location>
</feature>
<dbReference type="InterPro" id="IPR002641">
    <property type="entry name" value="PNPLA_dom"/>
</dbReference>
<organism evidence="7 8">
    <name type="scientific">Delitschia confertaspora ATCC 74209</name>
    <dbReference type="NCBI Taxonomy" id="1513339"/>
    <lineage>
        <taxon>Eukaryota</taxon>
        <taxon>Fungi</taxon>
        <taxon>Dikarya</taxon>
        <taxon>Ascomycota</taxon>
        <taxon>Pezizomycotina</taxon>
        <taxon>Dothideomycetes</taxon>
        <taxon>Pleosporomycetidae</taxon>
        <taxon>Pleosporales</taxon>
        <taxon>Delitschiaceae</taxon>
        <taxon>Delitschia</taxon>
    </lineage>
</organism>
<name>A0A9P4JVH6_9PLEO</name>
<dbReference type="PROSITE" id="PS51635">
    <property type="entry name" value="PNPLA"/>
    <property type="match status" value="1"/>
</dbReference>
<evidence type="ECO:0000256" key="3">
    <source>
        <dbReference type="ARBA" id="ARBA00023098"/>
    </source>
</evidence>
<dbReference type="CDD" id="cd07216">
    <property type="entry name" value="Pat17_PNPLA8_PNPLA9_like3"/>
    <property type="match status" value="1"/>
</dbReference>
<proteinExistence type="predicted"/>
<evidence type="ECO:0000259" key="6">
    <source>
        <dbReference type="PROSITE" id="PS51635"/>
    </source>
</evidence>
<sequence length="928" mass="103132">MASLVKKGKLLAREINAMLAVPESSQVPQTSQQPPGSFTPSTGLSPYFHSNFHSGFDSGTACDSTIVPVVIRSSSSMAVCSLTLFFPLYSTELPATPVAVTVAVAIACSPPYTKLRFKTFLSPQFNAPPQSTLPQPYSPPQSTQPQVNALPQSAQLQFDAPPQSALPQPYSPPQSARPPVNAFPQSAPPQPYSPPQFAPSPNPQPQYQQPLPSPYQRRSQPQHTHSAPVVAQNISPMPLVPSTPEPRTQSVDYTHNTQNSYYPSPTPFASRSQPHSFDMSSMSLEVSSINPAAVSSSPSNPRPHFSPLPPMHATPVQYTLVQPPPATSQQIVATSAYQSTSLFPSATYGQDNQLQLSAQKPQWQQVMQPANLSSSFRNIPQAAPPTQKPTVQPRAQQAASVLRVQTDGHAATARKILCLDGGGVRGLASLMIIKHLMDRLEIQRGGRLEPWQEFDMIAGTSTGGLIAIMLGRLRMPVDECIEVYQRLSREIFTPVHSKANVAGRAMAKFRTEGKFESEPLEAYVKQMCREHHLSESELLRDDEEDAPKVFVCAVQGSNSDSVVIRSYRSATGEWDELYPICKIWEAARATAAASTFFDPIKIGHQRYVDGALRYNNPVDKADEESRDLWPSEDRIIISIGTGCAPGPKLLGNAVKLIETLAKIVTDSEEENVRFRKRNREMIDNNRLYRFNVLHGLADVKLDEWEALEDISAHTSTYLRSPDTAREFQKCATILKEVGQRLGYIAGEGISYNDKMFFCVDCQMYTCSKCNEFHDRDHIRRMLRFELVQWMPKLPGVNPTTSCRYCAKETKSRWECTSCGWALCLTCASDFDRRKEFLSDHQTSDPDGRFFVAVYPPFWSTVSQWVTESCPCLDMNNSTHVHCDRCHKEGIGVELVNWNLAADKIYVNSALSKLRSIGRNTNLELWNLC</sequence>
<keyword evidence="2 4" id="KW-0442">Lipid degradation</keyword>
<feature type="compositionally biased region" description="Pro residues" evidence="5">
    <location>
        <begin position="186"/>
        <end position="204"/>
    </location>
</feature>
<dbReference type="Gene3D" id="3.40.1090.10">
    <property type="entry name" value="Cytosolic phospholipase A2 catalytic domain"/>
    <property type="match status" value="1"/>
</dbReference>
<dbReference type="EMBL" id="ML993861">
    <property type="protein sequence ID" value="KAF2205184.1"/>
    <property type="molecule type" value="Genomic_DNA"/>
</dbReference>
<feature type="compositionally biased region" description="Low complexity" evidence="5">
    <location>
        <begin position="205"/>
        <end position="222"/>
    </location>
</feature>
<dbReference type="GO" id="GO:0016020">
    <property type="term" value="C:membrane"/>
    <property type="evidence" value="ECO:0007669"/>
    <property type="project" value="TreeGrafter"/>
</dbReference>
<keyword evidence="1 4" id="KW-0378">Hydrolase</keyword>
<gene>
    <name evidence="7" type="ORF">GQ43DRAFT_468465</name>
</gene>
<dbReference type="InterPro" id="IPR016035">
    <property type="entry name" value="Acyl_Trfase/lysoPLipase"/>
</dbReference>
<feature type="active site" description="Proton acceptor" evidence="4">
    <location>
        <position position="609"/>
    </location>
</feature>
<feature type="short sequence motif" description="DGA/G" evidence="4">
    <location>
        <begin position="609"/>
        <end position="611"/>
    </location>
</feature>
<comment type="caution">
    <text evidence="7">The sequence shown here is derived from an EMBL/GenBank/DDBJ whole genome shotgun (WGS) entry which is preliminary data.</text>
</comment>
<dbReference type="SUPFAM" id="SSF52151">
    <property type="entry name" value="FabD/lysophospholipase-like"/>
    <property type="match status" value="1"/>
</dbReference>
<evidence type="ECO:0000256" key="4">
    <source>
        <dbReference type="PROSITE-ProRule" id="PRU01161"/>
    </source>
</evidence>
<evidence type="ECO:0000256" key="5">
    <source>
        <dbReference type="SAM" id="MobiDB-lite"/>
    </source>
</evidence>
<dbReference type="GO" id="GO:0046486">
    <property type="term" value="P:glycerolipid metabolic process"/>
    <property type="evidence" value="ECO:0007669"/>
    <property type="project" value="UniProtKB-ARBA"/>
</dbReference>
<feature type="domain" description="PNPLA" evidence="6">
    <location>
        <begin position="417"/>
        <end position="622"/>
    </location>
</feature>
<feature type="region of interest" description="Disordered" evidence="5">
    <location>
        <begin position="126"/>
        <end position="148"/>
    </location>
</feature>
<keyword evidence="3 4" id="KW-0443">Lipid metabolism</keyword>
<dbReference type="GO" id="GO:0047499">
    <property type="term" value="F:calcium-independent phospholipase A2 activity"/>
    <property type="evidence" value="ECO:0007669"/>
    <property type="project" value="TreeGrafter"/>
</dbReference>
<dbReference type="AlphaFoldDB" id="A0A9P4JVH6"/>
<protein>
    <submittedName>
        <fullName evidence="7">FabD/lysophospholipase-like protein</fullName>
    </submittedName>
</protein>
<feature type="active site" description="Nucleophile" evidence="4">
    <location>
        <position position="461"/>
    </location>
</feature>
<keyword evidence="8" id="KW-1185">Reference proteome</keyword>
<dbReference type="Pfam" id="PF01734">
    <property type="entry name" value="Patatin"/>
    <property type="match status" value="1"/>
</dbReference>
<evidence type="ECO:0000256" key="1">
    <source>
        <dbReference type="ARBA" id="ARBA00022801"/>
    </source>
</evidence>
<feature type="compositionally biased region" description="Low complexity" evidence="5">
    <location>
        <begin position="128"/>
        <end position="146"/>
    </location>
</feature>
<dbReference type="GO" id="GO:0019369">
    <property type="term" value="P:arachidonate metabolic process"/>
    <property type="evidence" value="ECO:0007669"/>
    <property type="project" value="TreeGrafter"/>
</dbReference>
<evidence type="ECO:0000313" key="8">
    <source>
        <dbReference type="Proteomes" id="UP000799536"/>
    </source>
</evidence>
<reference evidence="7" key="1">
    <citation type="journal article" date="2020" name="Stud. Mycol.">
        <title>101 Dothideomycetes genomes: a test case for predicting lifestyles and emergence of pathogens.</title>
        <authorList>
            <person name="Haridas S."/>
            <person name="Albert R."/>
            <person name="Binder M."/>
            <person name="Bloem J."/>
            <person name="Labutti K."/>
            <person name="Salamov A."/>
            <person name="Andreopoulos B."/>
            <person name="Baker S."/>
            <person name="Barry K."/>
            <person name="Bills G."/>
            <person name="Bluhm B."/>
            <person name="Cannon C."/>
            <person name="Castanera R."/>
            <person name="Culley D."/>
            <person name="Daum C."/>
            <person name="Ezra D."/>
            <person name="Gonzalez J."/>
            <person name="Henrissat B."/>
            <person name="Kuo A."/>
            <person name="Liang C."/>
            <person name="Lipzen A."/>
            <person name="Lutzoni F."/>
            <person name="Magnuson J."/>
            <person name="Mondo S."/>
            <person name="Nolan M."/>
            <person name="Ohm R."/>
            <person name="Pangilinan J."/>
            <person name="Park H.-J."/>
            <person name="Ramirez L."/>
            <person name="Alfaro M."/>
            <person name="Sun H."/>
            <person name="Tritt A."/>
            <person name="Yoshinaga Y."/>
            <person name="Zwiers L.-H."/>
            <person name="Turgeon B."/>
            <person name="Goodwin S."/>
            <person name="Spatafora J."/>
            <person name="Crous P."/>
            <person name="Grigoriev I."/>
        </authorList>
    </citation>
    <scope>NUCLEOTIDE SEQUENCE</scope>
    <source>
        <strain evidence="7">ATCC 74209</strain>
    </source>
</reference>
<evidence type="ECO:0000256" key="2">
    <source>
        <dbReference type="ARBA" id="ARBA00022963"/>
    </source>
</evidence>
<feature type="compositionally biased region" description="Polar residues" evidence="5">
    <location>
        <begin position="245"/>
        <end position="276"/>
    </location>
</feature>
<dbReference type="GO" id="GO:0016042">
    <property type="term" value="P:lipid catabolic process"/>
    <property type="evidence" value="ECO:0007669"/>
    <property type="project" value="UniProtKB-UniRule"/>
</dbReference>